<dbReference type="InterPro" id="IPR011001">
    <property type="entry name" value="Saposin-like"/>
</dbReference>
<evidence type="ECO:0000313" key="11">
    <source>
        <dbReference type="Proteomes" id="UP000597762"/>
    </source>
</evidence>
<feature type="signal peptide" evidence="7">
    <location>
        <begin position="1"/>
        <end position="19"/>
    </location>
</feature>
<feature type="domain" description="Saposin A-type" evidence="9">
    <location>
        <begin position="812"/>
        <end position="851"/>
    </location>
</feature>
<dbReference type="SUPFAM" id="SSF47862">
    <property type="entry name" value="Saposin"/>
    <property type="match status" value="6"/>
</dbReference>
<dbReference type="Pfam" id="PF03489">
    <property type="entry name" value="SapB_2"/>
    <property type="match status" value="4"/>
</dbReference>
<feature type="domain" description="Saposin A-type" evidence="9">
    <location>
        <begin position="29"/>
        <end position="68"/>
    </location>
</feature>
<keyword evidence="11" id="KW-1185">Reference proteome</keyword>
<dbReference type="SMART" id="SM00741">
    <property type="entry name" value="SapB"/>
    <property type="match status" value="7"/>
</dbReference>
<dbReference type="SMART" id="SM00162">
    <property type="entry name" value="SAPA"/>
    <property type="match status" value="2"/>
</dbReference>
<comment type="caution">
    <text evidence="10">The sequence shown here is derived from an EMBL/GenBank/DDBJ whole genome shotgun (WGS) entry which is preliminary data.</text>
</comment>
<dbReference type="InterPro" id="IPR008139">
    <property type="entry name" value="SaposinB_dom"/>
</dbReference>
<dbReference type="InterPro" id="IPR008138">
    <property type="entry name" value="SapB_2"/>
</dbReference>
<evidence type="ECO:0000259" key="8">
    <source>
        <dbReference type="PROSITE" id="PS50015"/>
    </source>
</evidence>
<comment type="subcellular location">
    <subcellularLocation>
        <location evidence="1">Secreted</location>
    </subcellularLocation>
</comment>
<evidence type="ECO:0000259" key="9">
    <source>
        <dbReference type="PROSITE" id="PS51110"/>
    </source>
</evidence>
<keyword evidence="3 7" id="KW-0732">Signal</keyword>
<feature type="domain" description="Saposin B-type" evidence="8">
    <location>
        <begin position="169"/>
        <end position="250"/>
    </location>
</feature>
<dbReference type="InterPro" id="IPR007856">
    <property type="entry name" value="SapB_1"/>
</dbReference>
<reference evidence="10" key="1">
    <citation type="submission" date="2021-01" db="EMBL/GenBank/DDBJ databases">
        <authorList>
            <person name="Li R."/>
            <person name="Bekaert M."/>
        </authorList>
    </citation>
    <scope>NUCLEOTIDE SEQUENCE</scope>
    <source>
        <strain evidence="10">Farmed</strain>
    </source>
</reference>
<dbReference type="OrthoDB" id="69496at2759"/>
<dbReference type="GO" id="GO:0005764">
    <property type="term" value="C:lysosome"/>
    <property type="evidence" value="ECO:0007669"/>
    <property type="project" value="InterPro"/>
</dbReference>
<evidence type="ECO:0000256" key="6">
    <source>
        <dbReference type="ARBA" id="ARBA00023180"/>
    </source>
</evidence>
<feature type="domain" description="Saposin B-type" evidence="8">
    <location>
        <begin position="271"/>
        <end position="352"/>
    </location>
</feature>
<evidence type="ECO:0000256" key="4">
    <source>
        <dbReference type="ARBA" id="ARBA00022737"/>
    </source>
</evidence>
<evidence type="ECO:0000256" key="7">
    <source>
        <dbReference type="SAM" id="SignalP"/>
    </source>
</evidence>
<sequence>MFSKVVLLSLLATLGCVLGNSILSRRSYSMLGTNHCTWGPSYWCGHISKAKECGTLKHCAAVWGQQPLNNPTEFCEMCEYFVSGVQKLHTRNLPQKRIGLYMETLCYQMSGKELMDKCLEDIAQYLTEVLQLLDLGLTHRAVCYAINLCPQQKSSPIAKTVVMTTTMKPDKICHDCQAFFNDVRQRLQSNVTVKNVENLFDNTICVSLGPLREICRQFIEAFVPVYLKDVSEFIDPGFFCSVLNFCPASQETTLFEALSQNSMNSAVKTTGDEQCSNCKIFIQNIKKEIDSDTSVDKVKDILEKDVCSHLGEYKPVCDIAVETYAKEILNDILNNVDSSMICRRLHLCNGYVMNALIVHLKSIKFSRSNPFQESTECELCKVLMSKLHSLIEDKNVQKAVVDFLDNEICVKLDNMKSACLTLVQEYGPLIMKAIQSLLEPNNSCNMLGMCSNSSESKTVAKSSITNTVPLSLLTPVAAFSTYQRVGLVLPSKTDKKTSESEQCKLCEMVMEELEKILKDTTIQEDIKKALDKVCSILPSSMSDQCTQFVNQYTDGIIDLILSQIKPKMVCTALDLCQSVSVPDLTSCSYCSEILGIASGHLAANPNLTKNDFEEMLLNLCYKYAEQYKDVCEPGVKQFGDTVYKALKNGIAPREVCGMISFCAASAIKPETRHYMGVMCELLKSAGVTTECKEFNEISKEINNHFLTVLLKKTASKETNALKPKSDINCPVCQNVVNYLQSLTIAKLSLEKLKHLLQISCSYLESRYLMQECDNLVQNYEDKLIPLLIQDLPSKKVCEALSFCKSSNTLYFKPSQHNSCSFGIHYWCSSYVAAVKCKAIGICSAKVWKKNN</sequence>
<dbReference type="InterPro" id="IPR008373">
    <property type="entry name" value="Saposin"/>
</dbReference>
<evidence type="ECO:0000313" key="10">
    <source>
        <dbReference type="EMBL" id="CAE1169452.1"/>
    </source>
</evidence>
<name>A0A812B4P6_ACAPH</name>
<feature type="domain" description="Saposin B-type" evidence="8">
    <location>
        <begin position="71"/>
        <end position="153"/>
    </location>
</feature>
<gene>
    <name evidence="10" type="ORF">SPHA_10612</name>
</gene>
<dbReference type="Proteomes" id="UP000597762">
    <property type="component" value="Unassembled WGS sequence"/>
</dbReference>
<dbReference type="EMBL" id="CAHIKZ030000344">
    <property type="protein sequence ID" value="CAE1169452.1"/>
    <property type="molecule type" value="Genomic_DNA"/>
</dbReference>
<feature type="domain" description="Saposin B-type" evidence="8">
    <location>
        <begin position="499"/>
        <end position="580"/>
    </location>
</feature>
<dbReference type="Gene3D" id="1.10.225.10">
    <property type="entry name" value="Saposin-like"/>
    <property type="match status" value="7"/>
</dbReference>
<dbReference type="PROSITE" id="PS51110">
    <property type="entry name" value="SAP_A"/>
    <property type="match status" value="2"/>
</dbReference>
<protein>
    <submittedName>
        <fullName evidence="10">PSAP</fullName>
    </submittedName>
</protein>
<evidence type="ECO:0000256" key="2">
    <source>
        <dbReference type="ARBA" id="ARBA00022525"/>
    </source>
</evidence>
<proteinExistence type="predicted"/>
<dbReference type="GO" id="GO:0016020">
    <property type="term" value="C:membrane"/>
    <property type="evidence" value="ECO:0007669"/>
    <property type="project" value="GOC"/>
</dbReference>
<dbReference type="Pfam" id="PF02199">
    <property type="entry name" value="SapA"/>
    <property type="match status" value="2"/>
</dbReference>
<dbReference type="PROSITE" id="PS50015">
    <property type="entry name" value="SAP_B"/>
    <property type="match status" value="7"/>
</dbReference>
<dbReference type="GO" id="GO:0005576">
    <property type="term" value="C:extracellular region"/>
    <property type="evidence" value="ECO:0007669"/>
    <property type="project" value="UniProtKB-SubCell"/>
</dbReference>
<dbReference type="Pfam" id="PF05184">
    <property type="entry name" value="SapB_1"/>
    <property type="match status" value="1"/>
</dbReference>
<dbReference type="PROSITE" id="PS51257">
    <property type="entry name" value="PROKAR_LIPOPROTEIN"/>
    <property type="match status" value="1"/>
</dbReference>
<keyword evidence="4" id="KW-0677">Repeat</keyword>
<dbReference type="PANTHER" id="PTHR11480:SF3">
    <property type="entry name" value="BCDNA.GH08312"/>
    <property type="match status" value="1"/>
</dbReference>
<dbReference type="InterPro" id="IPR051428">
    <property type="entry name" value="Sphingo_Act-Surfact_Prot"/>
</dbReference>
<dbReference type="AlphaFoldDB" id="A0A812B4P6"/>
<dbReference type="InterPro" id="IPR003119">
    <property type="entry name" value="SAP_A"/>
</dbReference>
<evidence type="ECO:0000256" key="3">
    <source>
        <dbReference type="ARBA" id="ARBA00022729"/>
    </source>
</evidence>
<evidence type="ECO:0000256" key="5">
    <source>
        <dbReference type="ARBA" id="ARBA00023157"/>
    </source>
</evidence>
<dbReference type="GO" id="GO:0006665">
    <property type="term" value="P:sphingolipid metabolic process"/>
    <property type="evidence" value="ECO:0007669"/>
    <property type="project" value="InterPro"/>
</dbReference>
<dbReference type="PANTHER" id="PTHR11480">
    <property type="entry name" value="SAPOSIN-RELATED"/>
    <property type="match status" value="1"/>
</dbReference>
<feature type="domain" description="Saposin B-type" evidence="8">
    <location>
        <begin position="725"/>
        <end position="807"/>
    </location>
</feature>
<keyword evidence="6" id="KW-0325">Glycoprotein</keyword>
<organism evidence="10 11">
    <name type="scientific">Acanthosepion pharaonis</name>
    <name type="common">Pharaoh cuttlefish</name>
    <name type="synonym">Sepia pharaonis</name>
    <dbReference type="NCBI Taxonomy" id="158019"/>
    <lineage>
        <taxon>Eukaryota</taxon>
        <taxon>Metazoa</taxon>
        <taxon>Spiralia</taxon>
        <taxon>Lophotrochozoa</taxon>
        <taxon>Mollusca</taxon>
        <taxon>Cephalopoda</taxon>
        <taxon>Coleoidea</taxon>
        <taxon>Decapodiformes</taxon>
        <taxon>Sepiida</taxon>
        <taxon>Sepiina</taxon>
        <taxon>Sepiidae</taxon>
        <taxon>Acanthosepion</taxon>
    </lineage>
</organism>
<keyword evidence="5" id="KW-1015">Disulfide bond</keyword>
<dbReference type="FunFam" id="1.10.225.10:FF:000002">
    <property type="entry name" value="prosaposin isoform X2"/>
    <property type="match status" value="1"/>
</dbReference>
<keyword evidence="2" id="KW-0964">Secreted</keyword>
<dbReference type="PRINTS" id="PR01797">
    <property type="entry name" value="SAPOSIN"/>
</dbReference>
<feature type="chain" id="PRO_5032818934" evidence="7">
    <location>
        <begin position="20"/>
        <end position="851"/>
    </location>
</feature>
<feature type="domain" description="Saposin B-type" evidence="8">
    <location>
        <begin position="373"/>
        <end position="454"/>
    </location>
</feature>
<accession>A0A812B4P6</accession>
<evidence type="ECO:0000256" key="1">
    <source>
        <dbReference type="ARBA" id="ARBA00004613"/>
    </source>
</evidence>
<feature type="domain" description="Saposin B-type" evidence="8">
    <location>
        <begin position="583"/>
        <end position="666"/>
    </location>
</feature>